<sequence>MLPFWLLIVTILIVFGYCLYATVGPNPPIIVSKATTHLTTPLGKDGLPDYAAVLLADAMKGVTPETNAAVPLLESMDIEEFDKLEPSEKDNLKLVFDKIGAAWPPDETRAIPSLFSKEVRIGAVRLYRERVPRPADIEIVNIGSGGNDSEVDESVVEPWDDDCCGISDEDFWRLSEEEVANDERARFYYDSMLDRPWSQNDLPFVADWFHENAETINAIVAGLDRPEWALPKSGWIRGERDPSNWLDIFAMTGSRQIARTLLVRTLYDIGEQDWQAARRDGLAIMKLATHLANDVFVIDQLVANAIDGMAASAIRRIALDLETPADELRALLKEFDAIGPASRMSDTMDSGERYYCLNEVITCANSSDLGERLVGTMSMTTFQAEPLPALVHQTLCRCSVDWNVVLRRFNTMYDQVVVAAKITNGRDRRIALQPIDAEIGAAQERVQSTASGLGRMWTSAARGELAADVLQSQSFFGFEQYFAIEDRNRIDRALTRTTIALAIYRAEHGEYPESLDDLAPDVLPTAPVDPVYGDPLSYRRTDGGFLVYSLGFNGVDDNGSNDGESLGYGFEVFEGIRTDEMDDETEAANLTAKIPKGADDLSLRVPLPIKPWPWERATGEGSDDAASDPLMAD</sequence>
<dbReference type="KEGG" id="bmei:Spa11_42660"/>
<evidence type="ECO:0008006" key="4">
    <source>
        <dbReference type="Google" id="ProtNLM"/>
    </source>
</evidence>
<evidence type="ECO:0000313" key="2">
    <source>
        <dbReference type="EMBL" id="QDV76042.1"/>
    </source>
</evidence>
<protein>
    <recommendedName>
        <fullName evidence="4">Bacterial type II secretion system protein G</fullName>
    </recommendedName>
</protein>
<dbReference type="InterPro" id="IPR045584">
    <property type="entry name" value="Pilin-like"/>
</dbReference>
<evidence type="ECO:0000313" key="3">
    <source>
        <dbReference type="Proteomes" id="UP000316426"/>
    </source>
</evidence>
<evidence type="ECO:0000256" key="1">
    <source>
        <dbReference type="SAM" id="MobiDB-lite"/>
    </source>
</evidence>
<dbReference type="Proteomes" id="UP000316426">
    <property type="component" value="Chromosome"/>
</dbReference>
<organism evidence="2 3">
    <name type="scientific">Botrimarina mediterranea</name>
    <dbReference type="NCBI Taxonomy" id="2528022"/>
    <lineage>
        <taxon>Bacteria</taxon>
        <taxon>Pseudomonadati</taxon>
        <taxon>Planctomycetota</taxon>
        <taxon>Planctomycetia</taxon>
        <taxon>Pirellulales</taxon>
        <taxon>Lacipirellulaceae</taxon>
        <taxon>Botrimarina</taxon>
    </lineage>
</organism>
<proteinExistence type="predicted"/>
<dbReference type="AlphaFoldDB" id="A0A518KE22"/>
<keyword evidence="3" id="KW-1185">Reference proteome</keyword>
<dbReference type="EMBL" id="CP036349">
    <property type="protein sequence ID" value="QDV76042.1"/>
    <property type="molecule type" value="Genomic_DNA"/>
</dbReference>
<gene>
    <name evidence="2" type="ORF">Spa11_42660</name>
</gene>
<reference evidence="2 3" key="1">
    <citation type="submission" date="2019-02" db="EMBL/GenBank/DDBJ databases">
        <title>Deep-cultivation of Planctomycetes and their phenomic and genomic characterization uncovers novel biology.</title>
        <authorList>
            <person name="Wiegand S."/>
            <person name="Jogler M."/>
            <person name="Boedeker C."/>
            <person name="Pinto D."/>
            <person name="Vollmers J."/>
            <person name="Rivas-Marin E."/>
            <person name="Kohn T."/>
            <person name="Peeters S.H."/>
            <person name="Heuer A."/>
            <person name="Rast P."/>
            <person name="Oberbeckmann S."/>
            <person name="Bunk B."/>
            <person name="Jeske O."/>
            <person name="Meyerdierks A."/>
            <person name="Storesund J.E."/>
            <person name="Kallscheuer N."/>
            <person name="Luecker S."/>
            <person name="Lage O.M."/>
            <person name="Pohl T."/>
            <person name="Merkel B.J."/>
            <person name="Hornburger P."/>
            <person name="Mueller R.-W."/>
            <person name="Bruemmer F."/>
            <person name="Labrenz M."/>
            <person name="Spormann A.M."/>
            <person name="Op den Camp H."/>
            <person name="Overmann J."/>
            <person name="Amann R."/>
            <person name="Jetten M.S.M."/>
            <person name="Mascher T."/>
            <person name="Medema M.H."/>
            <person name="Devos D.P."/>
            <person name="Kaster A.-K."/>
            <person name="Ovreas L."/>
            <person name="Rohde M."/>
            <person name="Galperin M.Y."/>
            <person name="Jogler C."/>
        </authorList>
    </citation>
    <scope>NUCLEOTIDE SEQUENCE [LARGE SCALE GENOMIC DNA]</scope>
    <source>
        <strain evidence="2 3">Spa11</strain>
    </source>
</reference>
<accession>A0A518KE22</accession>
<feature type="region of interest" description="Disordered" evidence="1">
    <location>
        <begin position="612"/>
        <end position="633"/>
    </location>
</feature>
<name>A0A518KE22_9BACT</name>
<dbReference type="SUPFAM" id="SSF54523">
    <property type="entry name" value="Pili subunits"/>
    <property type="match status" value="1"/>
</dbReference>